<keyword evidence="1" id="KW-1133">Transmembrane helix</keyword>
<keyword evidence="1" id="KW-0472">Membrane</keyword>
<name>A0ABW1V7E1_9BACL</name>
<sequence>MKSKWRAAARLLYALLAVLLVLCIGLQFYWAGMAVFTEASYWSQHVMFIHIFGFNLPVLLLLAAIGAGHARWAYWHVLLILLLTFLMYFSANMSASQSWVGALHPVLGTLLLAAAASNGYRAIKACCSS</sequence>
<comment type="caution">
    <text evidence="2">The sequence shown here is derived from an EMBL/GenBank/DDBJ whole genome shotgun (WGS) entry which is preliminary data.</text>
</comment>
<dbReference type="Proteomes" id="UP001596233">
    <property type="component" value="Unassembled WGS sequence"/>
</dbReference>
<organism evidence="2 3">
    <name type="scientific">Paenibacillus septentrionalis</name>
    <dbReference type="NCBI Taxonomy" id="429342"/>
    <lineage>
        <taxon>Bacteria</taxon>
        <taxon>Bacillati</taxon>
        <taxon>Bacillota</taxon>
        <taxon>Bacilli</taxon>
        <taxon>Bacillales</taxon>
        <taxon>Paenibacillaceae</taxon>
        <taxon>Paenibacillus</taxon>
    </lineage>
</organism>
<gene>
    <name evidence="2" type="ORF">ACFP56_11780</name>
</gene>
<feature type="transmembrane region" description="Helical" evidence="1">
    <location>
        <begin position="42"/>
        <end position="65"/>
    </location>
</feature>
<feature type="transmembrane region" description="Helical" evidence="1">
    <location>
        <begin position="97"/>
        <end position="116"/>
    </location>
</feature>
<dbReference type="RefSeq" id="WP_379234617.1">
    <property type="nucleotide sequence ID" value="NZ_JBHSTE010000003.1"/>
</dbReference>
<dbReference type="Pfam" id="PF19728">
    <property type="entry name" value="DUF6220"/>
    <property type="match status" value="1"/>
</dbReference>
<feature type="transmembrane region" description="Helical" evidence="1">
    <location>
        <begin position="12"/>
        <end position="30"/>
    </location>
</feature>
<reference evidence="3" key="1">
    <citation type="journal article" date="2019" name="Int. J. Syst. Evol. Microbiol.">
        <title>The Global Catalogue of Microorganisms (GCM) 10K type strain sequencing project: providing services to taxonomists for standard genome sequencing and annotation.</title>
        <authorList>
            <consortium name="The Broad Institute Genomics Platform"/>
            <consortium name="The Broad Institute Genome Sequencing Center for Infectious Disease"/>
            <person name="Wu L."/>
            <person name="Ma J."/>
        </authorList>
    </citation>
    <scope>NUCLEOTIDE SEQUENCE [LARGE SCALE GENOMIC DNA]</scope>
    <source>
        <strain evidence="3">PCU 280</strain>
    </source>
</reference>
<keyword evidence="1" id="KW-0812">Transmembrane</keyword>
<feature type="transmembrane region" description="Helical" evidence="1">
    <location>
        <begin position="72"/>
        <end position="91"/>
    </location>
</feature>
<dbReference type="EMBL" id="JBHSTE010000003">
    <property type="protein sequence ID" value="MFC6333305.1"/>
    <property type="molecule type" value="Genomic_DNA"/>
</dbReference>
<proteinExistence type="predicted"/>
<accession>A0ABW1V7E1</accession>
<dbReference type="InterPro" id="IPR046192">
    <property type="entry name" value="DUF6220"/>
</dbReference>
<protein>
    <submittedName>
        <fullName evidence="2">DUF6220 domain-containing protein</fullName>
    </submittedName>
</protein>
<keyword evidence="3" id="KW-1185">Reference proteome</keyword>
<evidence type="ECO:0000256" key="1">
    <source>
        <dbReference type="SAM" id="Phobius"/>
    </source>
</evidence>
<evidence type="ECO:0000313" key="3">
    <source>
        <dbReference type="Proteomes" id="UP001596233"/>
    </source>
</evidence>
<evidence type="ECO:0000313" key="2">
    <source>
        <dbReference type="EMBL" id="MFC6333305.1"/>
    </source>
</evidence>